<dbReference type="STRING" id="1641875.XM53_14410"/>
<protein>
    <submittedName>
        <fullName evidence="3">Uncharacterized protein</fullName>
    </submittedName>
</protein>
<evidence type="ECO:0000313" key="3">
    <source>
        <dbReference type="EMBL" id="KRS11879.1"/>
    </source>
</evidence>
<evidence type="ECO:0000256" key="2">
    <source>
        <dbReference type="SAM" id="SignalP"/>
    </source>
</evidence>
<keyword evidence="1" id="KW-0812">Transmembrane</keyword>
<keyword evidence="2" id="KW-0732">Signal</keyword>
<feature type="transmembrane region" description="Helical" evidence="1">
    <location>
        <begin position="46"/>
        <end position="64"/>
    </location>
</feature>
<sequence length="136" mass="14230">MGPLRRGLILSALLVLPASARAQDVCAKVRPDWDGAPVPAWEEAILLFGSPAALVLLFASALVLRFRSAWGALAVFVGWSLLVSAFTIYDPTGGQRIAAAAEGCIGSPALFVAIVMVIGVGLLLYTGRPKDDTPRA</sequence>
<reference evidence="3 4" key="1">
    <citation type="submission" date="2015-04" db="EMBL/GenBank/DDBJ databases">
        <title>The draft genome sequence of Roseovarius sp.R12b.</title>
        <authorList>
            <person name="Li G."/>
            <person name="Lai Q."/>
            <person name="Shao Z."/>
            <person name="Yan P."/>
        </authorList>
    </citation>
    <scope>NUCLEOTIDE SEQUENCE [LARGE SCALE GENOMIC DNA]</scope>
    <source>
        <strain evidence="3 4">R12B</strain>
    </source>
</reference>
<dbReference type="Proteomes" id="UP000051295">
    <property type="component" value="Unassembled WGS sequence"/>
</dbReference>
<gene>
    <name evidence="3" type="ORF">XM53_14410</name>
</gene>
<proteinExistence type="predicted"/>
<feature type="signal peptide" evidence="2">
    <location>
        <begin position="1"/>
        <end position="22"/>
    </location>
</feature>
<feature type="transmembrane region" description="Helical" evidence="1">
    <location>
        <begin position="109"/>
        <end position="127"/>
    </location>
</feature>
<feature type="transmembrane region" description="Helical" evidence="1">
    <location>
        <begin position="71"/>
        <end position="89"/>
    </location>
</feature>
<keyword evidence="1" id="KW-1133">Transmembrane helix</keyword>
<name>A0A0T5NSH5_9RHOB</name>
<dbReference type="OrthoDB" id="8419758at2"/>
<keyword evidence="4" id="KW-1185">Reference proteome</keyword>
<dbReference type="AlphaFoldDB" id="A0A0T5NSH5"/>
<accession>A0A0T5NSH5</accession>
<feature type="chain" id="PRO_5006663861" evidence="2">
    <location>
        <begin position="23"/>
        <end position="136"/>
    </location>
</feature>
<organism evidence="3 4">
    <name type="scientific">Roseovarius atlanticus</name>
    <dbReference type="NCBI Taxonomy" id="1641875"/>
    <lineage>
        <taxon>Bacteria</taxon>
        <taxon>Pseudomonadati</taxon>
        <taxon>Pseudomonadota</taxon>
        <taxon>Alphaproteobacteria</taxon>
        <taxon>Rhodobacterales</taxon>
        <taxon>Roseobacteraceae</taxon>
        <taxon>Roseovarius</taxon>
    </lineage>
</organism>
<dbReference type="PATRIC" id="fig|1641875.4.peg.686"/>
<dbReference type="EMBL" id="LAXJ01000016">
    <property type="protein sequence ID" value="KRS11879.1"/>
    <property type="molecule type" value="Genomic_DNA"/>
</dbReference>
<comment type="caution">
    <text evidence="3">The sequence shown here is derived from an EMBL/GenBank/DDBJ whole genome shotgun (WGS) entry which is preliminary data.</text>
</comment>
<evidence type="ECO:0000256" key="1">
    <source>
        <dbReference type="SAM" id="Phobius"/>
    </source>
</evidence>
<keyword evidence="1" id="KW-0472">Membrane</keyword>
<evidence type="ECO:0000313" key="4">
    <source>
        <dbReference type="Proteomes" id="UP000051295"/>
    </source>
</evidence>
<dbReference type="RefSeq" id="WP_057794490.1">
    <property type="nucleotide sequence ID" value="NZ_LAXJ01000016.1"/>
</dbReference>